<protein>
    <submittedName>
        <fullName evidence="1">Uncharacterized protein</fullName>
    </submittedName>
</protein>
<organism evidence="1 2">
    <name type="scientific">Hypericibacter adhaerens</name>
    <dbReference type="NCBI Taxonomy" id="2602016"/>
    <lineage>
        <taxon>Bacteria</taxon>
        <taxon>Pseudomonadati</taxon>
        <taxon>Pseudomonadota</taxon>
        <taxon>Alphaproteobacteria</taxon>
        <taxon>Rhodospirillales</taxon>
        <taxon>Dongiaceae</taxon>
        <taxon>Hypericibacter</taxon>
    </lineage>
</organism>
<sequence>MKRLLAIFVALVIVGVIGAAVVLGSIDLPAPTQHMEVPVSNDRLAQ</sequence>
<dbReference type="Proteomes" id="UP000325797">
    <property type="component" value="Chromosome"/>
</dbReference>
<gene>
    <name evidence="1" type="ORF">FRZ61_42630</name>
</gene>
<keyword evidence="2" id="KW-1185">Reference proteome</keyword>
<reference evidence="1 2" key="1">
    <citation type="submission" date="2019-08" db="EMBL/GenBank/DDBJ databases">
        <title>Hyperibacter terrae gen. nov., sp. nov. and Hyperibacter viscosus sp. nov., two new members in the family Rhodospirillaceae isolated from the rhizosphere of Hypericum perforatum.</title>
        <authorList>
            <person name="Noviana Z."/>
        </authorList>
    </citation>
    <scope>NUCLEOTIDE SEQUENCE [LARGE SCALE GENOMIC DNA]</scope>
    <source>
        <strain evidence="1 2">R5959</strain>
    </source>
</reference>
<dbReference type="EMBL" id="CP042582">
    <property type="protein sequence ID" value="QEX24322.1"/>
    <property type="molecule type" value="Genomic_DNA"/>
</dbReference>
<evidence type="ECO:0000313" key="2">
    <source>
        <dbReference type="Proteomes" id="UP000325797"/>
    </source>
</evidence>
<accession>A0A5J6N2Y5</accession>
<dbReference type="AlphaFoldDB" id="A0A5J6N2Y5"/>
<proteinExistence type="predicted"/>
<dbReference type="KEGG" id="hadh:FRZ61_42630"/>
<dbReference type="RefSeq" id="WP_191909143.1">
    <property type="nucleotide sequence ID" value="NZ_CP042582.1"/>
</dbReference>
<evidence type="ECO:0000313" key="1">
    <source>
        <dbReference type="EMBL" id="QEX24322.1"/>
    </source>
</evidence>
<name>A0A5J6N2Y5_9PROT</name>